<dbReference type="PROSITE" id="PS01304">
    <property type="entry name" value="UBIH"/>
    <property type="match status" value="1"/>
</dbReference>
<dbReference type="InterPro" id="IPR036188">
    <property type="entry name" value="FAD/NAD-bd_sf"/>
</dbReference>
<comment type="similarity">
    <text evidence="3">Belongs to the UbiH/COQ6 family.</text>
</comment>
<dbReference type="PANTHER" id="PTHR43876:SF7">
    <property type="entry name" value="UBIQUINONE BIOSYNTHESIS MONOOXYGENASE COQ6, MITOCHONDRIAL"/>
    <property type="match status" value="1"/>
</dbReference>
<dbReference type="InterPro" id="IPR002938">
    <property type="entry name" value="FAD-bd"/>
</dbReference>
<evidence type="ECO:0000256" key="1">
    <source>
        <dbReference type="ARBA" id="ARBA00001974"/>
    </source>
</evidence>
<accession>A0A9D2RGE6</accession>
<dbReference type="PANTHER" id="PTHR43876">
    <property type="entry name" value="UBIQUINONE BIOSYNTHESIS MONOOXYGENASE COQ6, MITOCHONDRIAL"/>
    <property type="match status" value="1"/>
</dbReference>
<dbReference type="NCBIfam" id="TIGR01988">
    <property type="entry name" value="Ubi-OHases"/>
    <property type="match status" value="1"/>
</dbReference>
<name>A0A9D2RGE6_9BURK</name>
<dbReference type="Gene3D" id="3.50.50.60">
    <property type="entry name" value="FAD/NAD(P)-binding domain"/>
    <property type="match status" value="2"/>
</dbReference>
<reference evidence="9" key="1">
    <citation type="journal article" date="2021" name="PeerJ">
        <title>Extensive microbial diversity within the chicken gut microbiome revealed by metagenomics and culture.</title>
        <authorList>
            <person name="Gilroy R."/>
            <person name="Ravi A."/>
            <person name="Getino M."/>
            <person name="Pursley I."/>
            <person name="Horton D.L."/>
            <person name="Alikhan N.F."/>
            <person name="Baker D."/>
            <person name="Gharbi K."/>
            <person name="Hall N."/>
            <person name="Watson M."/>
            <person name="Adriaenssens E.M."/>
            <person name="Foster-Nyarko E."/>
            <person name="Jarju S."/>
            <person name="Secka A."/>
            <person name="Antonio M."/>
            <person name="Oren A."/>
            <person name="Chaudhuri R.R."/>
            <person name="La Ragione R."/>
            <person name="Hildebrand F."/>
            <person name="Pallen M.J."/>
        </authorList>
    </citation>
    <scope>NUCLEOTIDE SEQUENCE</scope>
    <source>
        <strain evidence="9">9264</strain>
    </source>
</reference>
<sequence length="403" mass="43925">MKSNESIVVCGGGIAGMACALGLARQGFKVSVLAPDRSHPVPDADTYHPRVYAISEANHQFLHGLGVWNLMDARRLTPVVAMELYGDGGGYLELDAWQDARDTLTWIVESGEMERVLRQALLVYGVVWHDAQLSSREGNQLTTSTGQTLQADLLVGADGAKSTVRRLSGISHEFRAYGDEGLVGHLTAERPHQGVALQWFTGDSILALLPLPDTTEGPQVSMVWSAPEGDIARLMAMQEPARTQYLQAQLQAITGGRLGALRLRAPLYHFPLTFERTGMVAPGVALVSDAAHRVHPLAGQGLNLGLGDVEELIRVLAHKPQHISVDNMQVLQQYKRRRAEPIAAMRLVTYSLHRLFGVRSAPIAWARNVGMSVVNQLPFLKKQLIANAAGQRLRQTAAPSAKR</sequence>
<dbReference type="AlphaFoldDB" id="A0A9D2RGE6"/>
<dbReference type="GO" id="GO:0016705">
    <property type="term" value="F:oxidoreductase activity, acting on paired donors, with incorporation or reduction of molecular oxygen"/>
    <property type="evidence" value="ECO:0007669"/>
    <property type="project" value="InterPro"/>
</dbReference>
<evidence type="ECO:0000256" key="5">
    <source>
        <dbReference type="ARBA" id="ARBA00022827"/>
    </source>
</evidence>
<dbReference type="EMBL" id="DWUQ01000146">
    <property type="protein sequence ID" value="HJD44754.1"/>
    <property type="molecule type" value="Genomic_DNA"/>
</dbReference>
<protein>
    <submittedName>
        <fullName evidence="9">FAD-dependent monooxygenase</fullName>
    </submittedName>
</protein>
<keyword evidence="5" id="KW-0274">FAD</keyword>
<evidence type="ECO:0000313" key="10">
    <source>
        <dbReference type="Proteomes" id="UP000823889"/>
    </source>
</evidence>
<evidence type="ECO:0000256" key="2">
    <source>
        <dbReference type="ARBA" id="ARBA00004749"/>
    </source>
</evidence>
<dbReference type="InterPro" id="IPR051205">
    <property type="entry name" value="UbiH/COQ6_monooxygenase"/>
</dbReference>
<evidence type="ECO:0000313" key="9">
    <source>
        <dbReference type="EMBL" id="HJD44754.1"/>
    </source>
</evidence>
<dbReference type="GO" id="GO:0071949">
    <property type="term" value="F:FAD binding"/>
    <property type="evidence" value="ECO:0007669"/>
    <property type="project" value="InterPro"/>
</dbReference>
<comment type="pathway">
    <text evidence="2">Cofactor biosynthesis; ubiquinone biosynthesis.</text>
</comment>
<comment type="caution">
    <text evidence="9">The sequence shown here is derived from an EMBL/GenBank/DDBJ whole genome shotgun (WGS) entry which is preliminary data.</text>
</comment>
<dbReference type="SUPFAM" id="SSF51905">
    <property type="entry name" value="FAD/NAD(P)-binding domain"/>
    <property type="match status" value="1"/>
</dbReference>
<comment type="cofactor">
    <cofactor evidence="1">
        <name>FAD</name>
        <dbReference type="ChEBI" id="CHEBI:57692"/>
    </cofactor>
</comment>
<evidence type="ECO:0000256" key="7">
    <source>
        <dbReference type="ARBA" id="ARBA00023033"/>
    </source>
</evidence>
<evidence type="ECO:0000256" key="6">
    <source>
        <dbReference type="ARBA" id="ARBA00023002"/>
    </source>
</evidence>
<keyword evidence="4" id="KW-0285">Flavoprotein</keyword>
<keyword evidence="6" id="KW-0560">Oxidoreductase</keyword>
<dbReference type="GO" id="GO:0006744">
    <property type="term" value="P:ubiquinone biosynthetic process"/>
    <property type="evidence" value="ECO:0007669"/>
    <property type="project" value="InterPro"/>
</dbReference>
<dbReference type="GO" id="GO:0004497">
    <property type="term" value="F:monooxygenase activity"/>
    <property type="evidence" value="ECO:0007669"/>
    <property type="project" value="UniProtKB-KW"/>
</dbReference>
<evidence type="ECO:0000256" key="4">
    <source>
        <dbReference type="ARBA" id="ARBA00022630"/>
    </source>
</evidence>
<feature type="domain" description="FAD-binding" evidence="8">
    <location>
        <begin position="7"/>
        <end position="340"/>
    </location>
</feature>
<dbReference type="InterPro" id="IPR018168">
    <property type="entry name" value="Ubi_Hdrlase_CS"/>
</dbReference>
<evidence type="ECO:0000256" key="3">
    <source>
        <dbReference type="ARBA" id="ARBA00005349"/>
    </source>
</evidence>
<keyword evidence="7 9" id="KW-0503">Monooxygenase</keyword>
<evidence type="ECO:0000259" key="8">
    <source>
        <dbReference type="Pfam" id="PF01494"/>
    </source>
</evidence>
<gene>
    <name evidence="9" type="ORF">H9906_06980</name>
</gene>
<dbReference type="Pfam" id="PF01494">
    <property type="entry name" value="FAD_binding_3"/>
    <property type="match status" value="1"/>
</dbReference>
<proteinExistence type="inferred from homology"/>
<dbReference type="PRINTS" id="PR00420">
    <property type="entry name" value="RNGMNOXGNASE"/>
</dbReference>
<reference evidence="9" key="2">
    <citation type="submission" date="2021-04" db="EMBL/GenBank/DDBJ databases">
        <authorList>
            <person name="Gilroy R."/>
        </authorList>
    </citation>
    <scope>NUCLEOTIDE SEQUENCE</scope>
    <source>
        <strain evidence="9">9264</strain>
    </source>
</reference>
<dbReference type="Proteomes" id="UP000823889">
    <property type="component" value="Unassembled WGS sequence"/>
</dbReference>
<organism evidence="9 10">
    <name type="scientific">Candidatus Paenalcaligenes intestinipullorum</name>
    <dbReference type="NCBI Taxonomy" id="2838718"/>
    <lineage>
        <taxon>Bacteria</taxon>
        <taxon>Pseudomonadati</taxon>
        <taxon>Pseudomonadota</taxon>
        <taxon>Betaproteobacteria</taxon>
        <taxon>Burkholderiales</taxon>
        <taxon>Alcaligenaceae</taxon>
        <taxon>Paenalcaligenes</taxon>
    </lineage>
</organism>
<dbReference type="PROSITE" id="PS51257">
    <property type="entry name" value="PROKAR_LIPOPROTEIN"/>
    <property type="match status" value="1"/>
</dbReference>
<dbReference type="InterPro" id="IPR010971">
    <property type="entry name" value="UbiH/COQ6"/>
</dbReference>